<keyword evidence="7" id="KW-1133">Transmembrane helix</keyword>
<dbReference type="EMBL" id="CP031042">
    <property type="protein sequence ID" value="QDZ23141.1"/>
    <property type="molecule type" value="Genomic_DNA"/>
</dbReference>
<keyword evidence="8" id="KW-0333">Golgi apparatus</keyword>
<dbReference type="OrthoDB" id="10264956at2759"/>
<protein>
    <submittedName>
        <fullName evidence="13">Sialyltransferase</fullName>
    </submittedName>
</protein>
<evidence type="ECO:0000313" key="13">
    <source>
        <dbReference type="EMBL" id="QDZ23141.1"/>
    </source>
</evidence>
<gene>
    <name evidence="13" type="ORF">A3770_09p56590</name>
</gene>
<evidence type="ECO:0000256" key="11">
    <source>
        <dbReference type="SAM" id="MobiDB-lite"/>
    </source>
</evidence>
<evidence type="ECO:0000256" key="6">
    <source>
        <dbReference type="ARBA" id="ARBA00022968"/>
    </source>
</evidence>
<feature type="compositionally biased region" description="Basic and acidic residues" evidence="11">
    <location>
        <begin position="138"/>
        <end position="148"/>
    </location>
</feature>
<dbReference type="InterPro" id="IPR001675">
    <property type="entry name" value="Glyco_trans_29"/>
</dbReference>
<comment type="similarity">
    <text evidence="2">Belongs to the glycosyltransferase 29 family.</text>
</comment>
<feature type="domain" description="EGF-like" evidence="12">
    <location>
        <begin position="207"/>
        <end position="218"/>
    </location>
</feature>
<evidence type="ECO:0000313" key="14">
    <source>
        <dbReference type="Proteomes" id="UP000316726"/>
    </source>
</evidence>
<feature type="compositionally biased region" description="Basic residues" evidence="11">
    <location>
        <begin position="125"/>
        <end position="135"/>
    </location>
</feature>
<keyword evidence="3 13" id="KW-0328">Glycosyltransferase</keyword>
<dbReference type="GO" id="GO:0000139">
    <property type="term" value="C:Golgi membrane"/>
    <property type="evidence" value="ECO:0007669"/>
    <property type="project" value="UniProtKB-SubCell"/>
</dbReference>
<dbReference type="CDD" id="cd19952">
    <property type="entry name" value="GT29"/>
    <property type="match status" value="1"/>
</dbReference>
<evidence type="ECO:0000256" key="8">
    <source>
        <dbReference type="ARBA" id="ARBA00023034"/>
    </source>
</evidence>
<feature type="region of interest" description="Disordered" evidence="11">
    <location>
        <begin position="71"/>
        <end position="148"/>
    </location>
</feature>
<keyword evidence="10" id="KW-0325">Glycoprotein</keyword>
<accession>A0A5B8MRV4</accession>
<dbReference type="Pfam" id="PF00777">
    <property type="entry name" value="Glyco_transf_29"/>
    <property type="match status" value="2"/>
</dbReference>
<keyword evidence="4 13" id="KW-0808">Transferase</keyword>
<dbReference type="InterPro" id="IPR000742">
    <property type="entry name" value="EGF"/>
</dbReference>
<name>A0A5B8MRV4_9CHLO</name>
<dbReference type="Gene3D" id="3.90.1480.20">
    <property type="entry name" value="Glycosyl transferase family 29"/>
    <property type="match status" value="1"/>
</dbReference>
<evidence type="ECO:0000256" key="5">
    <source>
        <dbReference type="ARBA" id="ARBA00022692"/>
    </source>
</evidence>
<sequence length="469" mass="52849">MCGATFLSSHYHLTEKGHFTPLDNRLHFLGHHSEANAMSSFLVHLLDRKEGGQVYEEAEDISEFEEAEEIVEEVDDDDDDDNDDEVDALEGEEEEGVEGEQDQGQGDGNGDGEEPGDGLTLNVGPRRRRRRRRGGGKNGDRKKPDHPRLKRYVERCPGSCILTRLRRQNARVHTGNASHFDAIVSSDDGSECKGKCSGHGFCKEDKCVCMALYEGEYCDRPRPLPKGLHSAFDKNDFVLNAETLKRKVGQIITYKTNPKKGDGLTHTLKLSVSEQMVNLLPESDILSDKFFETCAIVGSSGVLLASQKGKEIDSHSAVIRFNKAPTKGFEKYVGSKTTLRLVNTNHALMMHENETIIQQMQSRTGWLIYRKIMKQTSNESNHYAFHPDFSTYVSSNTRALPTNGYFALFLALQRCQKVRMYGFLHSSKKYSYHYFNRERPTRGGSAIHDYAAEHVDILRLANASVIEMM</sequence>
<comment type="subcellular location">
    <subcellularLocation>
        <location evidence="1">Golgi apparatus membrane</location>
        <topology evidence="1">Single-pass type II membrane protein</topology>
    </subcellularLocation>
</comment>
<proteinExistence type="inferred from homology"/>
<dbReference type="InterPro" id="IPR050943">
    <property type="entry name" value="Glycosyltr_29_Sialyltrsf"/>
</dbReference>
<evidence type="ECO:0000256" key="1">
    <source>
        <dbReference type="ARBA" id="ARBA00004323"/>
    </source>
</evidence>
<dbReference type="PANTHER" id="PTHR11987:SF36">
    <property type="entry name" value="SIA-ALPHA-2,3-GAL-BETA-1,4-GLCNAC-R:ALPHA 2,8-SIALYLTRANSFERASE"/>
    <property type="match status" value="1"/>
</dbReference>
<evidence type="ECO:0000256" key="7">
    <source>
        <dbReference type="ARBA" id="ARBA00022989"/>
    </source>
</evidence>
<dbReference type="Gene3D" id="2.60.120.260">
    <property type="entry name" value="Galactose-binding domain-like"/>
    <property type="match status" value="1"/>
</dbReference>
<dbReference type="GO" id="GO:0008373">
    <property type="term" value="F:sialyltransferase activity"/>
    <property type="evidence" value="ECO:0007669"/>
    <property type="project" value="InterPro"/>
</dbReference>
<keyword evidence="6" id="KW-0735">Signal-anchor</keyword>
<keyword evidence="14" id="KW-1185">Reference proteome</keyword>
<dbReference type="PROSITE" id="PS00022">
    <property type="entry name" value="EGF_1"/>
    <property type="match status" value="1"/>
</dbReference>
<dbReference type="Pfam" id="PF23106">
    <property type="entry name" value="EGF_Teneurin"/>
    <property type="match status" value="1"/>
</dbReference>
<evidence type="ECO:0000256" key="3">
    <source>
        <dbReference type="ARBA" id="ARBA00022676"/>
    </source>
</evidence>
<evidence type="ECO:0000256" key="10">
    <source>
        <dbReference type="ARBA" id="ARBA00023180"/>
    </source>
</evidence>
<evidence type="ECO:0000259" key="12">
    <source>
        <dbReference type="PROSITE" id="PS00022"/>
    </source>
</evidence>
<organism evidence="13 14">
    <name type="scientific">Chloropicon primus</name>
    <dbReference type="NCBI Taxonomy" id="1764295"/>
    <lineage>
        <taxon>Eukaryota</taxon>
        <taxon>Viridiplantae</taxon>
        <taxon>Chlorophyta</taxon>
        <taxon>Chloropicophyceae</taxon>
        <taxon>Chloropicales</taxon>
        <taxon>Chloropicaceae</taxon>
        <taxon>Chloropicon</taxon>
    </lineage>
</organism>
<dbReference type="PANTHER" id="PTHR11987">
    <property type="entry name" value="ALPHA-2,8-SIALYLTRANSFERASE"/>
    <property type="match status" value="1"/>
</dbReference>
<feature type="compositionally biased region" description="Acidic residues" evidence="11">
    <location>
        <begin position="71"/>
        <end position="101"/>
    </location>
</feature>
<keyword evidence="9" id="KW-0472">Membrane</keyword>
<dbReference type="InterPro" id="IPR038578">
    <property type="entry name" value="GT29-like_sf"/>
</dbReference>
<reference evidence="13 14" key="1">
    <citation type="submission" date="2018-07" db="EMBL/GenBank/DDBJ databases">
        <title>The complete nuclear genome of the prasinophyte Chloropicon primus (CCMP1205).</title>
        <authorList>
            <person name="Pombert J.-F."/>
            <person name="Otis C."/>
            <person name="Turmel M."/>
            <person name="Lemieux C."/>
        </authorList>
    </citation>
    <scope>NUCLEOTIDE SEQUENCE [LARGE SCALE GENOMIC DNA]</scope>
    <source>
        <strain evidence="13 14">CCMP1205</strain>
    </source>
</reference>
<dbReference type="Proteomes" id="UP000316726">
    <property type="component" value="Chromosome 9"/>
</dbReference>
<keyword evidence="5" id="KW-0812">Transmembrane</keyword>
<dbReference type="AlphaFoldDB" id="A0A5B8MRV4"/>
<evidence type="ECO:0000256" key="2">
    <source>
        <dbReference type="ARBA" id="ARBA00006003"/>
    </source>
</evidence>
<evidence type="ECO:0000256" key="9">
    <source>
        <dbReference type="ARBA" id="ARBA00023136"/>
    </source>
</evidence>
<evidence type="ECO:0000256" key="4">
    <source>
        <dbReference type="ARBA" id="ARBA00022679"/>
    </source>
</evidence>